<keyword evidence="1" id="KW-0677">Repeat</keyword>
<dbReference type="InterPro" id="IPR036770">
    <property type="entry name" value="Ankyrin_rpt-contain_sf"/>
</dbReference>
<accession>A0A8H4KQP9</accession>
<evidence type="ECO:0000259" key="4">
    <source>
        <dbReference type="Pfam" id="PF24809"/>
    </source>
</evidence>
<feature type="repeat" description="ANK" evidence="2">
    <location>
        <begin position="990"/>
        <end position="1022"/>
    </location>
</feature>
<organism evidence="6 7">
    <name type="scientific">Fusarium austroafricanum</name>
    <dbReference type="NCBI Taxonomy" id="2364996"/>
    <lineage>
        <taxon>Eukaryota</taxon>
        <taxon>Fungi</taxon>
        <taxon>Dikarya</taxon>
        <taxon>Ascomycota</taxon>
        <taxon>Pezizomycotina</taxon>
        <taxon>Sordariomycetes</taxon>
        <taxon>Hypocreomycetidae</taxon>
        <taxon>Hypocreales</taxon>
        <taxon>Nectriaceae</taxon>
        <taxon>Fusarium</taxon>
        <taxon>Fusarium concolor species complex</taxon>
    </lineage>
</organism>
<protein>
    <submittedName>
        <fullName evidence="6">NACHT domain protein</fullName>
    </submittedName>
</protein>
<evidence type="ECO:0000256" key="3">
    <source>
        <dbReference type="SAM" id="Coils"/>
    </source>
</evidence>
<keyword evidence="2" id="KW-0040">ANK repeat</keyword>
<dbReference type="PANTHER" id="PTHR10039">
    <property type="entry name" value="AMELOGENIN"/>
    <property type="match status" value="1"/>
</dbReference>
<dbReference type="Pfam" id="PF00023">
    <property type="entry name" value="Ank"/>
    <property type="match status" value="1"/>
</dbReference>
<evidence type="ECO:0000313" key="7">
    <source>
        <dbReference type="Proteomes" id="UP000605986"/>
    </source>
</evidence>
<gene>
    <name evidence="6" type="ORF">F53441_2706</name>
</gene>
<keyword evidence="7" id="KW-1185">Reference proteome</keyword>
<feature type="domain" description="Nephrocystin 3-like N-terminal" evidence="5">
    <location>
        <begin position="302"/>
        <end position="464"/>
    </location>
</feature>
<feature type="coiled-coil region" evidence="3">
    <location>
        <begin position="210"/>
        <end position="237"/>
    </location>
</feature>
<dbReference type="InterPro" id="IPR056884">
    <property type="entry name" value="NPHP3-like_N"/>
</dbReference>
<evidence type="ECO:0000256" key="1">
    <source>
        <dbReference type="ARBA" id="ARBA00022737"/>
    </source>
</evidence>
<evidence type="ECO:0000256" key="2">
    <source>
        <dbReference type="PROSITE-ProRule" id="PRU00023"/>
    </source>
</evidence>
<dbReference type="InterPro" id="IPR056125">
    <property type="entry name" value="DUF7708"/>
</dbReference>
<sequence length="1048" mass="118880">MAPSEPFQNVKALIVGPSSPAVPSEIHQAVAEFQAVLTEEQRQEFSRTKKEKPVDCILTFTAELDLENRKKRRGHSIASRLRHVLQTVQEFSTVIDTFMSSNPDTAALIWGSVKFTILIAMNAVSFYEALSEFFLGLKDMLPRFSEYFTLYPQSVRLQKSLCDLYASLIHCCKHVVEASRRKWPSVFARSVVQSFEQEFRKDKADIQSHYNNVNEDIQLAKAQADKQEQKLQLCAREDASQHDKGFEEFADRTDNSLNNLTIQQRQSRERRVFQQKQSVLDNLSSHNYQAPFIQGQRSRYPGTSEWLAKTPEFIGWKNGHDSGLFWLTGKIGAGKTILTTAIIDQLLIDKKTPNDPVTFFFCRFDDKASLSVEALLRCILRQMLSVSDLDDDFQGPIASIDDSVDKESFLLNELLMSRVKQFKEVFIVVDGVDECEPADRQRIISTLHSLIKSGSCVKVFLASRERLESDLKKVFKPESSGVGTYTHLSIEHPSAQSDIATYIDQVISLKSDQEELQLMPWLLAARSPLTLDQLEEVADVRINQPRSMPERYLNGIEQIASWFENLIKIDEETRSVHFVHSSVQQFFLAPVYKAHQNGFHKPFIDSDQYLGDICLTYLNFSDFKTALGVDVIPKVEPTRLIESTIASSSSSAVNRSISRNQENPVSYMHQRGRSLYQDSDQDPQQTSHADEKNNHLQHEFLSYAAVNWFYHTVNFNSESSTFNILRKIVLTPGGYPWVIRPWKDNIQEPKDLGEIFPLILDLQHDGLLEVALATRNSLWCYPFEDMLMLAIARNTPGLIDWFFNHFPILSKEEYVSILEVILHSTPEFRMDAVDAIFRLGRGPDGEKTLLPTSLLCTAVEARVSHVVEELLRRGANPDLRERYYNIYTGRFTTLAYGERLKDVSMLHIACVNNDYPTVLSLALYGSSLDVTDSKGRTPLSYVVARYRGAGVVRNAILHIRLTSQLGSESHISDLTIHIVTKLIELKANIEVGQPLLRAIEAGNDDIAWLLIQAGANVNARRGLTTCLKMAKNGGQGFIVDELRKFGVK</sequence>
<dbReference type="Gene3D" id="1.25.40.20">
    <property type="entry name" value="Ankyrin repeat-containing domain"/>
    <property type="match status" value="1"/>
</dbReference>
<dbReference type="Gene3D" id="3.40.50.300">
    <property type="entry name" value="P-loop containing nucleotide triphosphate hydrolases"/>
    <property type="match status" value="1"/>
</dbReference>
<dbReference type="EMBL" id="JAADJG010000115">
    <property type="protein sequence ID" value="KAF4454836.1"/>
    <property type="molecule type" value="Genomic_DNA"/>
</dbReference>
<dbReference type="SUPFAM" id="SSF52540">
    <property type="entry name" value="P-loop containing nucleoside triphosphate hydrolases"/>
    <property type="match status" value="1"/>
</dbReference>
<dbReference type="SUPFAM" id="SSF48403">
    <property type="entry name" value="Ankyrin repeat"/>
    <property type="match status" value="1"/>
</dbReference>
<dbReference type="InterPro" id="IPR002110">
    <property type="entry name" value="Ankyrin_rpt"/>
</dbReference>
<dbReference type="PROSITE" id="PS50088">
    <property type="entry name" value="ANK_REPEAT"/>
    <property type="match status" value="1"/>
</dbReference>
<comment type="caution">
    <text evidence="6">The sequence shown here is derived from an EMBL/GenBank/DDBJ whole genome shotgun (WGS) entry which is preliminary data.</text>
</comment>
<keyword evidence="3" id="KW-0175">Coiled coil</keyword>
<dbReference type="AlphaFoldDB" id="A0A8H4KQP9"/>
<dbReference type="PANTHER" id="PTHR10039:SF10">
    <property type="entry name" value="NACHT DOMAIN-CONTAINING PROTEIN"/>
    <property type="match status" value="1"/>
</dbReference>
<dbReference type="Pfam" id="PF24809">
    <property type="entry name" value="DUF7708"/>
    <property type="match status" value="1"/>
</dbReference>
<dbReference type="InterPro" id="IPR027417">
    <property type="entry name" value="P-loop_NTPase"/>
</dbReference>
<name>A0A8H4KQP9_9HYPO</name>
<dbReference type="Proteomes" id="UP000605986">
    <property type="component" value="Unassembled WGS sequence"/>
</dbReference>
<reference evidence="6" key="1">
    <citation type="submission" date="2020-01" db="EMBL/GenBank/DDBJ databases">
        <title>Identification and distribution of gene clusters putatively required for synthesis of sphingolipid metabolism inhibitors in phylogenetically diverse species of the filamentous fungus Fusarium.</title>
        <authorList>
            <person name="Kim H.-S."/>
            <person name="Busman M."/>
            <person name="Brown D.W."/>
            <person name="Divon H."/>
            <person name="Uhlig S."/>
            <person name="Proctor R.H."/>
        </authorList>
    </citation>
    <scope>NUCLEOTIDE SEQUENCE</scope>
    <source>
        <strain evidence="6">NRRL 53441</strain>
    </source>
</reference>
<dbReference type="SMART" id="SM00248">
    <property type="entry name" value="ANK"/>
    <property type="match status" value="3"/>
</dbReference>
<dbReference type="Pfam" id="PF24883">
    <property type="entry name" value="NPHP3_N"/>
    <property type="match status" value="1"/>
</dbReference>
<evidence type="ECO:0000313" key="6">
    <source>
        <dbReference type="EMBL" id="KAF4454836.1"/>
    </source>
</evidence>
<feature type="domain" description="DUF7708" evidence="4">
    <location>
        <begin position="81"/>
        <end position="221"/>
    </location>
</feature>
<dbReference type="OrthoDB" id="7464126at2759"/>
<proteinExistence type="predicted"/>
<evidence type="ECO:0000259" key="5">
    <source>
        <dbReference type="Pfam" id="PF24883"/>
    </source>
</evidence>